<sequence>MSQKMYRIGEAATKLNLKSYVLRFWETEFPQIAPIRTEKGQRLYRESDLAVLGRIRYLLHERGLTIDGARRLLREEAAKGTLYTGAAMLSDENITDEFPDELPDDGAESAADSGFADGEDIPGEAAGPSPKTEHHSPVQASLFPAAGAVRPDGPGGAGGPDGAVTDELRAIITELAAIRRLLVADTPGEMP</sequence>
<feature type="region of interest" description="Disordered" evidence="2">
    <location>
        <begin position="96"/>
        <end position="164"/>
    </location>
</feature>
<dbReference type="PANTHER" id="PTHR30204">
    <property type="entry name" value="REDOX-CYCLING DRUG-SENSING TRANSCRIPTIONAL ACTIVATOR SOXR"/>
    <property type="match status" value="1"/>
</dbReference>
<dbReference type="PANTHER" id="PTHR30204:SF15">
    <property type="entry name" value="BLL5018 PROTEIN"/>
    <property type="match status" value="1"/>
</dbReference>
<proteinExistence type="predicted"/>
<dbReference type="SUPFAM" id="SSF46955">
    <property type="entry name" value="Putative DNA-binding domain"/>
    <property type="match status" value="1"/>
</dbReference>
<dbReference type="InterPro" id="IPR000551">
    <property type="entry name" value="MerR-type_HTH_dom"/>
</dbReference>
<dbReference type="GO" id="GO:0003677">
    <property type="term" value="F:DNA binding"/>
    <property type="evidence" value="ECO:0007669"/>
    <property type="project" value="UniProtKB-KW"/>
</dbReference>
<evidence type="ECO:0000259" key="3">
    <source>
        <dbReference type="PROSITE" id="PS50937"/>
    </source>
</evidence>
<evidence type="ECO:0000313" key="4">
    <source>
        <dbReference type="EMBL" id="SBW02712.1"/>
    </source>
</evidence>
<dbReference type="Gene3D" id="1.10.1660.10">
    <property type="match status" value="1"/>
</dbReference>
<organism evidence="4">
    <name type="scientific">uncultured delta proteobacterium</name>
    <dbReference type="NCBI Taxonomy" id="34034"/>
    <lineage>
        <taxon>Bacteria</taxon>
        <taxon>Deltaproteobacteria</taxon>
        <taxon>environmental samples</taxon>
    </lineage>
</organism>
<dbReference type="SMART" id="SM00422">
    <property type="entry name" value="HTH_MERR"/>
    <property type="match status" value="1"/>
</dbReference>
<dbReference type="InterPro" id="IPR009061">
    <property type="entry name" value="DNA-bd_dom_put_sf"/>
</dbReference>
<reference evidence="4" key="1">
    <citation type="submission" date="2016-04" db="EMBL/GenBank/DDBJ databases">
        <authorList>
            <person name="Evans L.H."/>
            <person name="Alamgir A."/>
            <person name="Owens N."/>
            <person name="Weber N.D."/>
            <person name="Virtaneva K."/>
            <person name="Barbian K."/>
            <person name="Babar A."/>
            <person name="Rosenke K."/>
        </authorList>
    </citation>
    <scope>NUCLEOTIDE SEQUENCE</scope>
    <source>
        <strain evidence="4">86</strain>
    </source>
</reference>
<dbReference type="InterPro" id="IPR047057">
    <property type="entry name" value="MerR_fam"/>
</dbReference>
<dbReference type="Pfam" id="PF13411">
    <property type="entry name" value="MerR_1"/>
    <property type="match status" value="1"/>
</dbReference>
<dbReference type="CDD" id="cd04765">
    <property type="entry name" value="HTH_MlrA-like_sg2"/>
    <property type="match status" value="1"/>
</dbReference>
<protein>
    <submittedName>
        <fullName evidence="4">MerR regulatory family protein</fullName>
    </submittedName>
</protein>
<gene>
    <name evidence="4" type="ORF">KL86DPRO_20019</name>
</gene>
<feature type="domain" description="HTH merR-type" evidence="3">
    <location>
        <begin position="5"/>
        <end position="75"/>
    </location>
</feature>
<accession>A0A212JTF7</accession>
<dbReference type="AlphaFoldDB" id="A0A212JTF7"/>
<feature type="compositionally biased region" description="Acidic residues" evidence="2">
    <location>
        <begin position="96"/>
        <end position="107"/>
    </location>
</feature>
<dbReference type="PROSITE" id="PS50937">
    <property type="entry name" value="HTH_MERR_2"/>
    <property type="match status" value="1"/>
</dbReference>
<name>A0A212JTF7_9DELT</name>
<keyword evidence="1" id="KW-0238">DNA-binding</keyword>
<dbReference type="GO" id="GO:0003700">
    <property type="term" value="F:DNA-binding transcription factor activity"/>
    <property type="evidence" value="ECO:0007669"/>
    <property type="project" value="InterPro"/>
</dbReference>
<evidence type="ECO:0000256" key="2">
    <source>
        <dbReference type="SAM" id="MobiDB-lite"/>
    </source>
</evidence>
<evidence type="ECO:0000256" key="1">
    <source>
        <dbReference type="ARBA" id="ARBA00023125"/>
    </source>
</evidence>
<dbReference type="EMBL" id="FLUQ01000002">
    <property type="protein sequence ID" value="SBW02712.1"/>
    <property type="molecule type" value="Genomic_DNA"/>
</dbReference>